<dbReference type="EMBL" id="KQ965811">
    <property type="protein sequence ID" value="KXS10917.1"/>
    <property type="molecule type" value="Genomic_DNA"/>
</dbReference>
<organism evidence="2 3">
    <name type="scientific">Gonapodya prolifera (strain JEL478)</name>
    <name type="common">Monoblepharis prolifera</name>
    <dbReference type="NCBI Taxonomy" id="1344416"/>
    <lineage>
        <taxon>Eukaryota</taxon>
        <taxon>Fungi</taxon>
        <taxon>Fungi incertae sedis</taxon>
        <taxon>Chytridiomycota</taxon>
        <taxon>Chytridiomycota incertae sedis</taxon>
        <taxon>Monoblepharidomycetes</taxon>
        <taxon>Monoblepharidales</taxon>
        <taxon>Gonapodyaceae</taxon>
        <taxon>Gonapodya</taxon>
    </lineage>
</organism>
<sequence length="479" mass="51559">MRTPRGRTTNQTVSRPITLDPETRSSPPQIRSKPASIHKEESLDLLDSSASLPDATVSVLNPSGSDPSLPEMKSSPPAPRRLGKGTDDKSEMLPGNSTDTLISQAPFCPAVTPAERMKPQNIQTTGRRSPAVPWDVQLPATVQPKIETNEAVPPSLTVEDTTTRYIRNDSTNVALEDLPPLPTTTSAAIHQSNLHDFCVTTGADFNSYPSSATLANFPSSLDATMGCSTVSLPSFHAYQAMPSSVTFPGSLQSEDFLPMYMQQSPSSPTDDGNTDTHMQFSPGSPINMQSPASQQYVTAPSDQASAFQFLPYVPTQVAFPGFPLTPHFVPSGMVGMDASGQPVSMTGMVQAMQPAGQYVFLPNTATQQYAHVQNPVGMGMGMAGGNSLGVAIQGVQTVGMIGQYAEYEQTPQARHAGGPVVPERDSVDKRRMTQQLYRQKRKAAGGTMCPVTGRVYADIWGLRRHWEKSKCACRDMPRP</sequence>
<evidence type="ECO:0000256" key="1">
    <source>
        <dbReference type="SAM" id="MobiDB-lite"/>
    </source>
</evidence>
<reference evidence="2 3" key="1">
    <citation type="journal article" date="2015" name="Genome Biol. Evol.">
        <title>Phylogenomic analyses indicate that early fungi evolved digesting cell walls of algal ancestors of land plants.</title>
        <authorList>
            <person name="Chang Y."/>
            <person name="Wang S."/>
            <person name="Sekimoto S."/>
            <person name="Aerts A.L."/>
            <person name="Choi C."/>
            <person name="Clum A."/>
            <person name="LaButti K.M."/>
            <person name="Lindquist E.A."/>
            <person name="Yee Ngan C."/>
            <person name="Ohm R.A."/>
            <person name="Salamov A.A."/>
            <person name="Grigoriev I.V."/>
            <person name="Spatafora J.W."/>
            <person name="Berbee M.L."/>
        </authorList>
    </citation>
    <scope>NUCLEOTIDE SEQUENCE [LARGE SCALE GENOMIC DNA]</scope>
    <source>
        <strain evidence="2 3">JEL478</strain>
    </source>
</reference>
<dbReference type="Proteomes" id="UP000070544">
    <property type="component" value="Unassembled WGS sequence"/>
</dbReference>
<dbReference type="AlphaFoldDB" id="A0A139A2A9"/>
<keyword evidence="3" id="KW-1185">Reference proteome</keyword>
<evidence type="ECO:0000313" key="3">
    <source>
        <dbReference type="Proteomes" id="UP000070544"/>
    </source>
</evidence>
<proteinExistence type="predicted"/>
<feature type="compositionally biased region" description="Polar residues" evidence="1">
    <location>
        <begin position="1"/>
        <end position="15"/>
    </location>
</feature>
<feature type="compositionally biased region" description="Low complexity" evidence="1">
    <location>
        <begin position="45"/>
        <end position="55"/>
    </location>
</feature>
<gene>
    <name evidence="2" type="ORF">M427DRAFT_36391</name>
</gene>
<protein>
    <submittedName>
        <fullName evidence="2">Uncharacterized protein</fullName>
    </submittedName>
</protein>
<feature type="compositionally biased region" description="Polar residues" evidence="1">
    <location>
        <begin position="261"/>
        <end position="297"/>
    </location>
</feature>
<accession>A0A139A2A9</accession>
<evidence type="ECO:0000313" key="2">
    <source>
        <dbReference type="EMBL" id="KXS10917.1"/>
    </source>
</evidence>
<feature type="region of interest" description="Disordered" evidence="1">
    <location>
        <begin position="1"/>
        <end position="103"/>
    </location>
</feature>
<feature type="region of interest" description="Disordered" evidence="1">
    <location>
        <begin position="260"/>
        <end position="297"/>
    </location>
</feature>
<name>A0A139A2A9_GONPJ</name>